<evidence type="ECO:0000313" key="1">
    <source>
        <dbReference type="EMBL" id="KAF6293826.1"/>
    </source>
</evidence>
<proteinExistence type="predicted"/>
<gene>
    <name evidence="2" type="primary">SPATA45</name>
    <name evidence="1" type="ORF">mRhiFer1_016013</name>
</gene>
<reference evidence="2" key="5">
    <citation type="submission" date="2025-05" db="UniProtKB">
        <authorList>
            <consortium name="Ensembl"/>
        </authorList>
    </citation>
    <scope>IDENTIFICATION</scope>
</reference>
<dbReference type="Ensembl" id="ENSRFET00010024617.1">
    <property type="protein sequence ID" value="ENSRFEP00010022614.1"/>
    <property type="gene ID" value="ENSRFEG00010015162.1"/>
</dbReference>
<dbReference type="AlphaFoldDB" id="A0A671FFQ2"/>
<reference evidence="1 4" key="4">
    <citation type="journal article" date="2020" name="Nature">
        <title>Six reference-quality genomes reveal evolution of bat adaptations.</title>
        <authorList>
            <person name="Jebb D."/>
            <person name="Huang Z."/>
            <person name="Pippel M."/>
            <person name="Hughes G.M."/>
            <person name="Lavrichenko K."/>
            <person name="Devanna P."/>
            <person name="Winkler S."/>
            <person name="Jermiin L.S."/>
            <person name="Skirmuntt E.C."/>
            <person name="Katzourakis A."/>
            <person name="Burkitt-Gray L."/>
            <person name="Ray D.A."/>
            <person name="Sullivan K.A.M."/>
            <person name="Roscito J.G."/>
            <person name="Kirilenko B.M."/>
            <person name="Davalos L.M."/>
            <person name="Corthals A.P."/>
            <person name="Power M.L."/>
            <person name="Jones G."/>
            <person name="Ransome R.D."/>
            <person name="Dechmann D.K.N."/>
            <person name="Locatelli A.G."/>
            <person name="Puechmaille S.J."/>
            <person name="Fedrigo O."/>
            <person name="Jarvis E.D."/>
            <person name="Hiller M."/>
            <person name="Vernes S.C."/>
            <person name="Myers E.W."/>
            <person name="Teeling E.C."/>
        </authorList>
    </citation>
    <scope>NUCLEOTIDE SEQUENCE [LARGE SCALE GENOMIC DNA]</scope>
    <source>
        <strain evidence="1">MRhiFer1</strain>
        <tissue evidence="1">Lung</tissue>
    </source>
</reference>
<dbReference type="GeneID" id="117014464"/>
<dbReference type="CTD" id="149643"/>
<reference evidence="2 3" key="1">
    <citation type="journal article" date="2015" name="Annu Rev Anim Biosci">
        <title>The Genome 10K Project: a way forward.</title>
        <authorList>
            <person name="Koepfli K.P."/>
            <person name="Paten B."/>
            <person name="O'Brien S.J."/>
            <person name="Koepfli K.P."/>
            <person name="Paten B."/>
            <person name="Antunes A."/>
            <person name="Belov K."/>
            <person name="Bustamante C."/>
            <person name="Castoe T.A."/>
            <person name="Clawson H."/>
            <person name="Crawford A.J."/>
            <person name="Diekhans M."/>
            <person name="Distel D."/>
            <person name="Durbin R."/>
            <person name="Earl D."/>
            <person name="Fujita M.K."/>
            <person name="Gamble T."/>
            <person name="Georges A."/>
            <person name="Gemmell N."/>
            <person name="Gilbert M.T."/>
            <person name="Graves J.M."/>
            <person name="Green R.E."/>
            <person name="Hickey G."/>
            <person name="Jarvis E.D."/>
            <person name="Johnson W."/>
            <person name="Komissarov A."/>
            <person name="Korf I."/>
            <person name="Kuhn R."/>
            <person name="Larkin D.M."/>
            <person name="Lewin H."/>
            <person name="Lopez J.V."/>
            <person name="Ma J."/>
            <person name="Marques-Bonet T."/>
            <person name="Miller W."/>
            <person name="Murphy R."/>
            <person name="Pevzner P."/>
            <person name="Shapiro B."/>
            <person name="Steiner C."/>
            <person name="Tamazian G."/>
            <person name="Venkatesh B."/>
            <person name="Wang J."/>
            <person name="Wayne R."/>
            <person name="Wiley E."/>
            <person name="Yang H."/>
            <person name="Zhang G."/>
            <person name="Haussler D."/>
            <person name="Ryder O."/>
            <person name="O'Brien S.J."/>
        </authorList>
    </citation>
    <scope>NUCLEOTIDE SEQUENCE</scope>
</reference>
<dbReference type="PANTHER" id="PTHR35822">
    <property type="entry name" value="SPERMATOGENESIS-ASSOCIATED PROTEIN 45"/>
    <property type="match status" value="1"/>
</dbReference>
<dbReference type="Proteomes" id="UP000585614">
    <property type="component" value="Unassembled WGS sequence"/>
</dbReference>
<dbReference type="GeneTree" id="ENSGT00390000018676"/>
<name>A0A671FFQ2_RHIFE</name>
<evidence type="ECO:0000313" key="3">
    <source>
        <dbReference type="Proteomes" id="UP000472240"/>
    </source>
</evidence>
<protein>
    <submittedName>
        <fullName evidence="1">Spermatogenesis associated 45</fullName>
    </submittedName>
    <submittedName>
        <fullName evidence="2">Spermatosis associated 45</fullName>
    </submittedName>
</protein>
<dbReference type="RefSeq" id="XP_032948275.1">
    <property type="nucleotide sequence ID" value="XM_033092384.1"/>
</dbReference>
<reference evidence="2 3" key="2">
    <citation type="journal article" date="2018" name="Annu Rev Anim Biosci">
        <title>Bat Biology, Genomes, and the Bat1K Project: To Generate Chromosome-Level Genomes for All Living Bat Species.</title>
        <authorList>
            <person name="Teeling E.C."/>
            <person name="Vernes S.C."/>
            <person name="Davalos L.M."/>
            <person name="Ray D.A."/>
            <person name="Gilbert M.T.P."/>
            <person name="Myers E."/>
        </authorList>
    </citation>
    <scope>NUCLEOTIDE SEQUENCE</scope>
</reference>
<dbReference type="OrthoDB" id="9441981at2759"/>
<sequence>MASVNRTSEIHKKLKVNKQQLLKEINEKRESNCLVERSNRVSLLRIQKRHFQGAYKSCTQTQTKEHVPDSGRSSWVKLSLLVHTEKKHFPQKNNAIFG</sequence>
<organism evidence="2 3">
    <name type="scientific">Rhinolophus ferrumequinum</name>
    <name type="common">Greater horseshoe bat</name>
    <dbReference type="NCBI Taxonomy" id="59479"/>
    <lineage>
        <taxon>Eukaryota</taxon>
        <taxon>Metazoa</taxon>
        <taxon>Chordata</taxon>
        <taxon>Craniata</taxon>
        <taxon>Vertebrata</taxon>
        <taxon>Euteleostomi</taxon>
        <taxon>Mammalia</taxon>
        <taxon>Eutheria</taxon>
        <taxon>Laurasiatheria</taxon>
        <taxon>Chiroptera</taxon>
        <taxon>Yinpterochiroptera</taxon>
        <taxon>Rhinolophoidea</taxon>
        <taxon>Rhinolophidae</taxon>
        <taxon>Rhinolophinae</taxon>
        <taxon>Rhinolophus</taxon>
    </lineage>
</organism>
<reference evidence="2 3" key="3">
    <citation type="submission" date="2018-12" db="EMBL/GenBank/DDBJ databases">
        <title>G10K-VGP greater horseshoe bat female genome, primary haplotype.</title>
        <authorList>
            <person name="Teeling E."/>
            <person name="Myers G."/>
            <person name="Vernes S."/>
            <person name="Pippel M."/>
            <person name="Winkler S."/>
            <person name="Fedrigo O."/>
            <person name="Rhie A."/>
            <person name="Koren S."/>
            <person name="Phillippy A."/>
            <person name="Lewin H."/>
            <person name="Damas J."/>
            <person name="Howe K."/>
            <person name="Mountcastle J."/>
            <person name="Jarvis E.D."/>
        </authorList>
    </citation>
    <scope>NUCLEOTIDE SEQUENCE [LARGE SCALE GENOMIC DNA]</scope>
</reference>
<evidence type="ECO:0000313" key="4">
    <source>
        <dbReference type="Proteomes" id="UP000585614"/>
    </source>
</evidence>
<dbReference type="KEGG" id="rfq:117014464"/>
<dbReference type="Proteomes" id="UP000472240">
    <property type="component" value="Chromosome 22"/>
</dbReference>
<dbReference type="EMBL" id="JACAGC010000021">
    <property type="protein sequence ID" value="KAF6293826.1"/>
    <property type="molecule type" value="Genomic_DNA"/>
</dbReference>
<dbReference type="PANTHER" id="PTHR35822:SF1">
    <property type="entry name" value="SPERMATOGENESIS-ASSOCIATED PROTEIN 45"/>
    <property type="match status" value="1"/>
</dbReference>
<evidence type="ECO:0000313" key="2">
    <source>
        <dbReference type="Ensembl" id="ENSRFEP00010022614.1"/>
    </source>
</evidence>
<dbReference type="OMA" id="HFSGAYQ"/>
<accession>A0A671FFQ2</accession>
<dbReference type="InterPro" id="IPR038806">
    <property type="entry name" value="SPATA45"/>
</dbReference>
<keyword evidence="3" id="KW-1185">Reference proteome</keyword>